<proteinExistence type="predicted"/>
<dbReference type="Proteomes" id="UP000717696">
    <property type="component" value="Unassembled WGS sequence"/>
</dbReference>
<sequence>MPNQAWVQPKPALSQQPPNRSSNAHPQVVRESWMPSQSRTPGPCVWLAPSPPSSRVRRAPPDLLYLLVSSTLPCSLSSSPVFVDAAVSPAVCPVPASSTAGRRAQGDMPRPPSHARVPVSNMSRDGAPAAHKLAPRQAPTGVWWPTSSSGRQAQAPNGHKLQWTQISREADFAVPSRVYETTPPPRFPHFPFTVPAGTRRVRLGAEISRAPRLHRASGTWFLHLPSLDYRQVTYRTYSQLASNCRHWRFSGAPVV</sequence>
<feature type="region of interest" description="Disordered" evidence="1">
    <location>
        <begin position="1"/>
        <end position="41"/>
    </location>
</feature>
<evidence type="ECO:0000256" key="1">
    <source>
        <dbReference type="SAM" id="MobiDB-lite"/>
    </source>
</evidence>
<dbReference type="EMBL" id="JAGMUU010000003">
    <property type="protein sequence ID" value="KAH7158116.1"/>
    <property type="molecule type" value="Genomic_DNA"/>
</dbReference>
<evidence type="ECO:0000313" key="2">
    <source>
        <dbReference type="EMBL" id="KAH7158116.1"/>
    </source>
</evidence>
<organism evidence="2 3">
    <name type="scientific">Dactylonectria estremocensis</name>
    <dbReference type="NCBI Taxonomy" id="1079267"/>
    <lineage>
        <taxon>Eukaryota</taxon>
        <taxon>Fungi</taxon>
        <taxon>Dikarya</taxon>
        <taxon>Ascomycota</taxon>
        <taxon>Pezizomycotina</taxon>
        <taxon>Sordariomycetes</taxon>
        <taxon>Hypocreomycetidae</taxon>
        <taxon>Hypocreales</taxon>
        <taxon>Nectriaceae</taxon>
        <taxon>Dactylonectria</taxon>
    </lineage>
</organism>
<protein>
    <submittedName>
        <fullName evidence="2">Uncharacterized protein</fullName>
    </submittedName>
</protein>
<comment type="caution">
    <text evidence="2">The sequence shown here is derived from an EMBL/GenBank/DDBJ whole genome shotgun (WGS) entry which is preliminary data.</text>
</comment>
<name>A0A9P9JBK2_9HYPO</name>
<feature type="compositionally biased region" description="Polar residues" evidence="1">
    <location>
        <begin position="13"/>
        <end position="25"/>
    </location>
</feature>
<dbReference type="AlphaFoldDB" id="A0A9P9JBK2"/>
<evidence type="ECO:0000313" key="3">
    <source>
        <dbReference type="Proteomes" id="UP000717696"/>
    </source>
</evidence>
<gene>
    <name evidence="2" type="ORF">B0J13DRAFT_650915</name>
</gene>
<feature type="compositionally biased region" description="Polar residues" evidence="1">
    <location>
        <begin position="145"/>
        <end position="155"/>
    </location>
</feature>
<keyword evidence="3" id="KW-1185">Reference proteome</keyword>
<accession>A0A9P9JBK2</accession>
<reference evidence="2" key="1">
    <citation type="journal article" date="2021" name="Nat. Commun.">
        <title>Genetic determinants of endophytism in the Arabidopsis root mycobiome.</title>
        <authorList>
            <person name="Mesny F."/>
            <person name="Miyauchi S."/>
            <person name="Thiergart T."/>
            <person name="Pickel B."/>
            <person name="Atanasova L."/>
            <person name="Karlsson M."/>
            <person name="Huettel B."/>
            <person name="Barry K.W."/>
            <person name="Haridas S."/>
            <person name="Chen C."/>
            <person name="Bauer D."/>
            <person name="Andreopoulos W."/>
            <person name="Pangilinan J."/>
            <person name="LaButti K."/>
            <person name="Riley R."/>
            <person name="Lipzen A."/>
            <person name="Clum A."/>
            <person name="Drula E."/>
            <person name="Henrissat B."/>
            <person name="Kohler A."/>
            <person name="Grigoriev I.V."/>
            <person name="Martin F.M."/>
            <person name="Hacquard S."/>
        </authorList>
    </citation>
    <scope>NUCLEOTIDE SEQUENCE</scope>
    <source>
        <strain evidence="2">MPI-CAGE-AT-0021</strain>
    </source>
</reference>
<feature type="region of interest" description="Disordered" evidence="1">
    <location>
        <begin position="97"/>
        <end position="159"/>
    </location>
</feature>